<evidence type="ECO:0000313" key="9">
    <source>
        <dbReference type="EMBL" id="CAK9315966.1"/>
    </source>
</evidence>
<dbReference type="Pfam" id="PF25079">
    <property type="entry name" value="COB_C"/>
    <property type="match status" value="1"/>
</dbReference>
<evidence type="ECO:0000256" key="3">
    <source>
        <dbReference type="ARBA" id="ARBA00022622"/>
    </source>
</evidence>
<keyword evidence="3" id="KW-0336">GPI-anchor</keyword>
<keyword evidence="6" id="KW-0449">Lipoprotein</keyword>
<feature type="domain" description="COBRA C-terminal" evidence="8">
    <location>
        <begin position="226"/>
        <end position="415"/>
    </location>
</feature>
<dbReference type="PANTHER" id="PTHR31673:SF41">
    <property type="entry name" value="COBRA-LIKE PROTEIN"/>
    <property type="match status" value="1"/>
</dbReference>
<dbReference type="PANTHER" id="PTHR31673">
    <property type="entry name" value="PROTEIN COBRA"/>
    <property type="match status" value="1"/>
</dbReference>
<dbReference type="Proteomes" id="UP001642487">
    <property type="component" value="Chromosome 2"/>
</dbReference>
<keyword evidence="5" id="KW-0325">Glycoprotein</keyword>
<dbReference type="Pfam" id="PF04833">
    <property type="entry name" value="COBRA"/>
    <property type="match status" value="1"/>
</dbReference>
<sequence length="441" mass="49522">MRSKSIIFQTSSVACCNGVPTTTLSLSKDCYDPFDPNGNITITYDIQTWTTRGYVGRVTVQNYYQFRHVEKPGWRLGWTWTRGEVIWSMSGAFVTKQGNCSLFKFDPPHSCEKSPVILDLVSEASLENRSEGCCRSGVLSAWAVDPSKSFSSFEISVGSMDGNGNEQPPANITLMAPGPGYTCSPFLDAHPTVSSLIDGKRQVQAFRTWKSTCTYSIFVYNKTPLCCVSLSAFYNPSITPCPTCSCGCREANQTTVQCTRDKLQLSTMESANLLASVQCSDHMCPVRVHWHVKTNYIDHWKVKLTVSNYNHDRNYSNWNILVQHPGFSQSTEAFSFNSSQLPSVRYGDELALFWGIEYYNTELVQSTESNVGYVTTDILLEKDLESFTLSNGWALPRRVYFNGDNCQMPLPDTFPMLPNGSSKQSLSLFISIILFLNLLFW</sequence>
<reference evidence="9 10" key="1">
    <citation type="submission" date="2024-03" db="EMBL/GenBank/DDBJ databases">
        <authorList>
            <person name="Gkanogiannis A."/>
            <person name="Becerra Lopez-Lavalle L."/>
        </authorList>
    </citation>
    <scope>NUCLEOTIDE SEQUENCE [LARGE SCALE GENOMIC DNA]</scope>
</reference>
<gene>
    <name evidence="9" type="ORF">CITCOLO1_LOCUS7812</name>
</gene>
<evidence type="ECO:0000256" key="5">
    <source>
        <dbReference type="ARBA" id="ARBA00023180"/>
    </source>
</evidence>
<organism evidence="9 10">
    <name type="scientific">Citrullus colocynthis</name>
    <name type="common">colocynth</name>
    <dbReference type="NCBI Taxonomy" id="252529"/>
    <lineage>
        <taxon>Eukaryota</taxon>
        <taxon>Viridiplantae</taxon>
        <taxon>Streptophyta</taxon>
        <taxon>Embryophyta</taxon>
        <taxon>Tracheophyta</taxon>
        <taxon>Spermatophyta</taxon>
        <taxon>Magnoliopsida</taxon>
        <taxon>eudicotyledons</taxon>
        <taxon>Gunneridae</taxon>
        <taxon>Pentapetalae</taxon>
        <taxon>rosids</taxon>
        <taxon>fabids</taxon>
        <taxon>Cucurbitales</taxon>
        <taxon>Cucurbitaceae</taxon>
        <taxon>Benincaseae</taxon>
        <taxon>Citrullus</taxon>
    </lineage>
</organism>
<accession>A0ABP0YA09</accession>
<evidence type="ECO:0000256" key="6">
    <source>
        <dbReference type="ARBA" id="ARBA00023288"/>
    </source>
</evidence>
<name>A0ABP0YA09_9ROSI</name>
<comment type="subcellular location">
    <subcellularLocation>
        <location evidence="1">Cell membrane</location>
        <topology evidence="1">Lipid-anchor</topology>
        <topology evidence="1">GPI-anchor</topology>
    </subcellularLocation>
</comment>
<evidence type="ECO:0000259" key="8">
    <source>
        <dbReference type="Pfam" id="PF25079"/>
    </source>
</evidence>
<dbReference type="PROSITE" id="PS51257">
    <property type="entry name" value="PROKAR_LIPOPROTEIN"/>
    <property type="match status" value="1"/>
</dbReference>
<evidence type="ECO:0000256" key="4">
    <source>
        <dbReference type="ARBA" id="ARBA00022729"/>
    </source>
</evidence>
<evidence type="ECO:0000256" key="7">
    <source>
        <dbReference type="PIRNR" id="PIRNR038122"/>
    </source>
</evidence>
<comment type="similarity">
    <text evidence="2 7">Belongs to the COBRA family.</text>
</comment>
<evidence type="ECO:0000256" key="1">
    <source>
        <dbReference type="ARBA" id="ARBA00004609"/>
    </source>
</evidence>
<evidence type="ECO:0000256" key="2">
    <source>
        <dbReference type="ARBA" id="ARBA00005507"/>
    </source>
</evidence>
<evidence type="ECO:0000313" key="10">
    <source>
        <dbReference type="Proteomes" id="UP001642487"/>
    </source>
</evidence>
<keyword evidence="3" id="KW-0472">Membrane</keyword>
<proteinExistence type="inferred from homology"/>
<protein>
    <recommendedName>
        <fullName evidence="7">COBRA-like protein</fullName>
    </recommendedName>
</protein>
<dbReference type="InterPro" id="IPR056900">
    <property type="entry name" value="COB_C"/>
</dbReference>
<keyword evidence="10" id="KW-1185">Reference proteome</keyword>
<dbReference type="InterPro" id="IPR006918">
    <property type="entry name" value="COBRA_pln"/>
</dbReference>
<dbReference type="PIRSF" id="PIRSF038122">
    <property type="entry name" value="COBRA"/>
    <property type="match status" value="1"/>
</dbReference>
<keyword evidence="4" id="KW-0732">Signal</keyword>
<dbReference type="EMBL" id="OZ021736">
    <property type="protein sequence ID" value="CAK9315966.1"/>
    <property type="molecule type" value="Genomic_DNA"/>
</dbReference>